<protein>
    <recommendedName>
        <fullName evidence="1">Fungal lipase-type domain-containing protein</fullName>
    </recommendedName>
</protein>
<dbReference type="EMBL" id="BTSY01000001">
    <property type="protein sequence ID" value="GMT11359.1"/>
    <property type="molecule type" value="Genomic_DNA"/>
</dbReference>
<comment type="caution">
    <text evidence="2">The sequence shown here is derived from an EMBL/GenBank/DDBJ whole genome shotgun (WGS) entry which is preliminary data.</text>
</comment>
<dbReference type="GO" id="GO:0006629">
    <property type="term" value="P:lipid metabolic process"/>
    <property type="evidence" value="ECO:0007669"/>
    <property type="project" value="InterPro"/>
</dbReference>
<feature type="non-terminal residue" evidence="2">
    <location>
        <position position="1"/>
    </location>
</feature>
<keyword evidence="3" id="KW-1185">Reference proteome</keyword>
<dbReference type="Proteomes" id="UP001432322">
    <property type="component" value="Unassembled WGS sequence"/>
</dbReference>
<dbReference type="SUPFAM" id="SSF53474">
    <property type="entry name" value="alpha/beta-Hydrolases"/>
    <property type="match status" value="1"/>
</dbReference>
<feature type="domain" description="Fungal lipase-type" evidence="1">
    <location>
        <begin position="84"/>
        <end position="219"/>
    </location>
</feature>
<evidence type="ECO:0000313" key="3">
    <source>
        <dbReference type="Proteomes" id="UP001432322"/>
    </source>
</evidence>
<dbReference type="Pfam" id="PF01764">
    <property type="entry name" value="Lipase_3"/>
    <property type="match status" value="1"/>
</dbReference>
<dbReference type="AlphaFoldDB" id="A0AAV5UW60"/>
<proteinExistence type="predicted"/>
<name>A0AAV5UW60_9BILA</name>
<dbReference type="InterPro" id="IPR029058">
    <property type="entry name" value="AB_hydrolase_fold"/>
</dbReference>
<dbReference type="PANTHER" id="PTHR45908:SF11">
    <property type="entry name" value="FUNGAL LIPASE-LIKE DOMAIN-CONTAINING PROTEIN"/>
    <property type="match status" value="1"/>
</dbReference>
<evidence type="ECO:0000259" key="1">
    <source>
        <dbReference type="Pfam" id="PF01764"/>
    </source>
</evidence>
<dbReference type="PANTHER" id="PTHR45908">
    <property type="entry name" value="PROTEIN CBG11750-RELATED"/>
    <property type="match status" value="1"/>
</dbReference>
<dbReference type="Gene3D" id="3.40.50.1820">
    <property type="entry name" value="alpha/beta hydrolase"/>
    <property type="match status" value="1"/>
</dbReference>
<reference evidence="2" key="1">
    <citation type="submission" date="2023-10" db="EMBL/GenBank/DDBJ databases">
        <title>Genome assembly of Pristionchus species.</title>
        <authorList>
            <person name="Yoshida K."/>
            <person name="Sommer R.J."/>
        </authorList>
    </citation>
    <scope>NUCLEOTIDE SEQUENCE</scope>
    <source>
        <strain evidence="2">RS5133</strain>
    </source>
</reference>
<accession>A0AAV5UW60</accession>
<dbReference type="InterPro" id="IPR002921">
    <property type="entry name" value="Fungal_lipase-type"/>
</dbReference>
<feature type="non-terminal residue" evidence="2">
    <location>
        <position position="223"/>
    </location>
</feature>
<dbReference type="CDD" id="cd00519">
    <property type="entry name" value="Lipase_3"/>
    <property type="match status" value="1"/>
</dbReference>
<gene>
    <name evidence="2" type="ORF">PFISCL1PPCAC_2656</name>
</gene>
<organism evidence="2 3">
    <name type="scientific">Pristionchus fissidentatus</name>
    <dbReference type="NCBI Taxonomy" id="1538716"/>
    <lineage>
        <taxon>Eukaryota</taxon>
        <taxon>Metazoa</taxon>
        <taxon>Ecdysozoa</taxon>
        <taxon>Nematoda</taxon>
        <taxon>Chromadorea</taxon>
        <taxon>Rhabditida</taxon>
        <taxon>Rhabditina</taxon>
        <taxon>Diplogasteromorpha</taxon>
        <taxon>Diplogasteroidea</taxon>
        <taxon>Neodiplogasteridae</taxon>
        <taxon>Pristionchus</taxon>
    </lineage>
</organism>
<sequence>AACSTVLYAQLQPLAAANFSDATARSLMMPLASAAYSDAPQQCLDNQLKTANVSKQITRKCDYFKQDTCSGFTFYDETRKVIGVAFRGTMDTSQLIEQISDILFESQMDFPAGGKTSSYFSKAFNDVWNDGMGDDFAALVAKYPSYKVWITGHSLGGALASMAAALISSDKLATKENIALYTFGQPRTGDPTYAHIHDKLVTSYRVVHGRDIVVQSPPRFMNY</sequence>
<evidence type="ECO:0000313" key="2">
    <source>
        <dbReference type="EMBL" id="GMT11359.1"/>
    </source>
</evidence>